<organism evidence="1">
    <name type="scientific">uncultured Caudovirales phage</name>
    <dbReference type="NCBI Taxonomy" id="2100421"/>
    <lineage>
        <taxon>Viruses</taxon>
        <taxon>Duplodnaviria</taxon>
        <taxon>Heunggongvirae</taxon>
        <taxon>Uroviricota</taxon>
        <taxon>Caudoviricetes</taxon>
        <taxon>Peduoviridae</taxon>
        <taxon>Maltschvirus</taxon>
        <taxon>Maltschvirus maltsch</taxon>
    </lineage>
</organism>
<proteinExistence type="predicted"/>
<gene>
    <name evidence="1" type="ORF">UFOVP198_25</name>
</gene>
<evidence type="ECO:0000313" key="1">
    <source>
        <dbReference type="EMBL" id="CAB5216925.1"/>
    </source>
</evidence>
<reference evidence="1" key="1">
    <citation type="submission" date="2020-05" db="EMBL/GenBank/DDBJ databases">
        <authorList>
            <person name="Chiriac C."/>
            <person name="Salcher M."/>
            <person name="Ghai R."/>
            <person name="Kavagutti S V."/>
        </authorList>
    </citation>
    <scope>NUCLEOTIDE SEQUENCE</scope>
</reference>
<sequence>MKSIDLIGKTYNYLFVSERVENSNTNHKKYRCICKCGNIKVVSANNIRTGSIKSCGCLRKEKSLIEMIGSKFSKLTVVSFNSKDKNNQNAWFCRCDCGNTIILNTNTLKRGNTKSCGCLRKSNEIYKSREYSSYKAMKERCNNKNHHAYKNYGGRGISICERWLECFENFYNDMGKRPVAKSLDRIDNNGNYNPINCKWSTPAEQNNNKRKKQKF</sequence>
<name>A0A6J7WI18_9CAUD</name>
<protein>
    <recommendedName>
        <fullName evidence="2">AP2 domain-containing protein</fullName>
    </recommendedName>
</protein>
<accession>A0A6J7WI18</accession>
<evidence type="ECO:0008006" key="2">
    <source>
        <dbReference type="Google" id="ProtNLM"/>
    </source>
</evidence>
<dbReference type="EMBL" id="LR798247">
    <property type="protein sequence ID" value="CAB5216925.1"/>
    <property type="molecule type" value="Genomic_DNA"/>
</dbReference>